<dbReference type="PANTHER" id="PTHR33238">
    <property type="entry name" value="IRON (METAL) DEPENDENT REPRESSOR, DTXR FAMILY"/>
    <property type="match status" value="1"/>
</dbReference>
<evidence type="ECO:0000259" key="5">
    <source>
        <dbReference type="PROSITE" id="PS50944"/>
    </source>
</evidence>
<organism evidence="6 7">
    <name type="scientific">Lactiplantibacillus fabifermentans DSM 21115</name>
    <dbReference type="NCBI Taxonomy" id="1413187"/>
    <lineage>
        <taxon>Bacteria</taxon>
        <taxon>Bacillati</taxon>
        <taxon>Bacillota</taxon>
        <taxon>Bacilli</taxon>
        <taxon>Lactobacillales</taxon>
        <taxon>Lactobacillaceae</taxon>
        <taxon>Lactiplantibacillus</taxon>
    </lineage>
</organism>
<evidence type="ECO:0000256" key="1">
    <source>
        <dbReference type="ARBA" id="ARBA00007871"/>
    </source>
</evidence>
<dbReference type="PROSITE" id="PS50944">
    <property type="entry name" value="HTH_DTXR"/>
    <property type="match status" value="1"/>
</dbReference>
<dbReference type="PANTHER" id="PTHR33238:SF7">
    <property type="entry name" value="IRON-DEPENDENT TRANSCRIPTIONAL REGULATOR"/>
    <property type="match status" value="1"/>
</dbReference>
<dbReference type="InterPro" id="IPR022687">
    <property type="entry name" value="HTH_DTXR"/>
</dbReference>
<dbReference type="SUPFAM" id="SSF47979">
    <property type="entry name" value="Iron-dependent repressor protein, dimerization domain"/>
    <property type="match status" value="1"/>
</dbReference>
<dbReference type="InterPro" id="IPR038157">
    <property type="entry name" value="FeoA_core_dom"/>
</dbReference>
<dbReference type="Proteomes" id="UP000050920">
    <property type="component" value="Unassembled WGS sequence"/>
</dbReference>
<dbReference type="AlphaFoldDB" id="A0A0R2NM79"/>
<keyword evidence="7" id="KW-1185">Reference proteome</keyword>
<name>A0A0R2NM79_9LACO</name>
<dbReference type="GO" id="GO:0003700">
    <property type="term" value="F:DNA-binding transcription factor activity"/>
    <property type="evidence" value="ECO:0007669"/>
    <property type="project" value="InterPro"/>
</dbReference>
<reference evidence="6 7" key="1">
    <citation type="journal article" date="2015" name="Genome Announc.">
        <title>Expanding the biotechnology potential of lactobacilli through comparative genomics of 213 strains and associated genera.</title>
        <authorList>
            <person name="Sun Z."/>
            <person name="Harris H.M."/>
            <person name="McCann A."/>
            <person name="Guo C."/>
            <person name="Argimon S."/>
            <person name="Zhang W."/>
            <person name="Yang X."/>
            <person name="Jeffery I.B."/>
            <person name="Cooney J.C."/>
            <person name="Kagawa T.F."/>
            <person name="Liu W."/>
            <person name="Song Y."/>
            <person name="Salvetti E."/>
            <person name="Wrobel A."/>
            <person name="Rasinkangas P."/>
            <person name="Parkhill J."/>
            <person name="Rea M.C."/>
            <person name="O'Sullivan O."/>
            <person name="Ritari J."/>
            <person name="Douillard F.P."/>
            <person name="Paul Ross R."/>
            <person name="Yang R."/>
            <person name="Briner A.E."/>
            <person name="Felis G.E."/>
            <person name="de Vos W.M."/>
            <person name="Barrangou R."/>
            <person name="Klaenhammer T.R."/>
            <person name="Caufield P.W."/>
            <person name="Cui Y."/>
            <person name="Zhang H."/>
            <person name="O'Toole P.W."/>
        </authorList>
    </citation>
    <scope>NUCLEOTIDE SEQUENCE [LARGE SCALE GENOMIC DNA]</scope>
    <source>
        <strain evidence="6 7">DSM 21115</strain>
    </source>
</reference>
<evidence type="ECO:0000256" key="3">
    <source>
        <dbReference type="ARBA" id="ARBA00023125"/>
    </source>
</evidence>
<dbReference type="InterPro" id="IPR036388">
    <property type="entry name" value="WH-like_DNA-bd_sf"/>
</dbReference>
<keyword evidence="3" id="KW-0238">DNA-binding</keyword>
<protein>
    <recommendedName>
        <fullName evidence="5">HTH dtxR-type domain-containing protein</fullName>
    </recommendedName>
</protein>
<dbReference type="Pfam" id="PF02742">
    <property type="entry name" value="Fe_dep_repr_C"/>
    <property type="match status" value="1"/>
</dbReference>
<evidence type="ECO:0000256" key="2">
    <source>
        <dbReference type="ARBA" id="ARBA00023015"/>
    </source>
</evidence>
<evidence type="ECO:0000313" key="6">
    <source>
        <dbReference type="EMBL" id="KRO26847.1"/>
    </source>
</evidence>
<comment type="similarity">
    <text evidence="1">Belongs to the DtxR/MntR family.</text>
</comment>
<dbReference type="EMBL" id="AYGX02000102">
    <property type="protein sequence ID" value="KRO26847.1"/>
    <property type="molecule type" value="Genomic_DNA"/>
</dbReference>
<accession>A0A0R2NM79</accession>
<sequence>MRKSVSNYLKTIYEASYTQNGTNNKQIATLLDVLPGSVTEAVSNLEKDGLVMRQKYHEITLTAGGYRLVKDLMYRYRLCEVWLANSINLPMALIPEQAWLMAAIDSQDLIMQLDQKLGQPEFSPFGGALHLPEFDQTVKENIQPLAQVTTGQTIELVSYLETASTVKYLQHNGVKLQQQVKVVDHAQPISVITLADMANHEYMIDETVARYVYARVLD</sequence>
<keyword evidence="2" id="KW-0805">Transcription regulation</keyword>
<dbReference type="GO" id="GO:0003677">
    <property type="term" value="F:DNA binding"/>
    <property type="evidence" value="ECO:0007669"/>
    <property type="project" value="UniProtKB-KW"/>
</dbReference>
<evidence type="ECO:0000256" key="4">
    <source>
        <dbReference type="ARBA" id="ARBA00023163"/>
    </source>
</evidence>
<dbReference type="InterPro" id="IPR036390">
    <property type="entry name" value="WH_DNA-bd_sf"/>
</dbReference>
<dbReference type="SUPFAM" id="SSF46785">
    <property type="entry name" value="Winged helix' DNA-binding domain"/>
    <property type="match status" value="1"/>
</dbReference>
<evidence type="ECO:0000313" key="7">
    <source>
        <dbReference type="Proteomes" id="UP000050920"/>
    </source>
</evidence>
<gene>
    <name evidence="6" type="ORF">DY78_GL000531</name>
</gene>
<dbReference type="SMART" id="SM00529">
    <property type="entry name" value="HTH_DTXR"/>
    <property type="match status" value="1"/>
</dbReference>
<dbReference type="Gene3D" id="1.10.10.10">
    <property type="entry name" value="Winged helix-like DNA-binding domain superfamily/Winged helix DNA-binding domain"/>
    <property type="match status" value="1"/>
</dbReference>
<dbReference type="Gene3D" id="2.30.30.90">
    <property type="match status" value="1"/>
</dbReference>
<dbReference type="GO" id="GO:0046914">
    <property type="term" value="F:transition metal ion binding"/>
    <property type="evidence" value="ECO:0007669"/>
    <property type="project" value="InterPro"/>
</dbReference>
<dbReference type="InterPro" id="IPR036421">
    <property type="entry name" value="Fe_dep_repressor_sf"/>
</dbReference>
<proteinExistence type="inferred from homology"/>
<dbReference type="RefSeq" id="WP_024624302.1">
    <property type="nucleotide sequence ID" value="NZ_AYGX02000102.1"/>
</dbReference>
<feature type="domain" description="HTH dtxR-type" evidence="5">
    <location>
        <begin position="1"/>
        <end position="62"/>
    </location>
</feature>
<comment type="caution">
    <text evidence="6">The sequence shown here is derived from an EMBL/GenBank/DDBJ whole genome shotgun (WGS) entry which is preliminary data.</text>
</comment>
<dbReference type="InterPro" id="IPR022689">
    <property type="entry name" value="Iron_dep_repressor"/>
</dbReference>
<keyword evidence="4" id="KW-0804">Transcription</keyword>
<dbReference type="InterPro" id="IPR050536">
    <property type="entry name" value="DtxR_MntR_Metal-Reg"/>
</dbReference>
<dbReference type="InterPro" id="IPR001367">
    <property type="entry name" value="Fe_dep_repressor"/>
</dbReference>
<dbReference type="Pfam" id="PF01325">
    <property type="entry name" value="Fe_dep_repress"/>
    <property type="match status" value="1"/>
</dbReference>
<dbReference type="GO" id="GO:0046983">
    <property type="term" value="F:protein dimerization activity"/>
    <property type="evidence" value="ECO:0007669"/>
    <property type="project" value="InterPro"/>
</dbReference>